<evidence type="ECO:0000313" key="1">
    <source>
        <dbReference type="EMBL" id="AHB80592.1"/>
    </source>
</evidence>
<sequence length="1175" mass="119962">MADRFPLIVNAVSKKIEEIVAGDNLELTNNGIVISGDSGAGKYLYSDGTTVLWSSPGDVYLTQSQTITNKTFDSCTISGTSNTLTNIPNTSLINSGITVNGVTVSLGGSITTPDNDTTYTIGAADAISPQEKIIRITGSDTSTDEVKITAGTNMNIARTGDTLILSSSYVDTDTVTRLQAYTGGAFQDGDVTIRGAGGTTVTQDTQSKTILVTSTDADTITRLRATAGQVYNSGDFTLLASGATSIAQGIDGNGDPTITYSSTDTITRLKGGGAGSFTSGDITVTGGTNVTVSQSGSTITVASQDNDTVTQFAANSTSLAAGDFRLTASGATTLTETSSGGVTTIEISSVNSDTGASLTASGGILLASDDFSLKNSTNFTGNTLVKWDSGNSQLANSLISDNGSEVTIGGDLIVTGTQTILETSTLIVEDNIIELRKGSSLVGADGGIQVNRTTDSNGTVVSYQQMQWYEAGSYWRSWDGSVEKRLVTETDTQVLSNKTLVSPTLTGPTLGAATATSINGLGVVSTASASININSAKSLEVQRSCLFTTDNNSGTVTVNFRNGGNVAYRSDTLASFSSTTSTQLRGLISDSTGLDRLVFQTSPNILTSLNTTSSTFNLLNSGAAAINFAGATTVLSIGSTTGTTTVNNDTVLSKDLTVGTTVGDIITLNGTVNSENADIVIRGSGSDPMSIGRGSGNVTTNTRVGVRALNAVTSGSQNTAFGYEAGYTINAGAANLAIGNRALRSCGIGNNNIALGRDVLLGCTDGSKNIAIGNNTLESATSGEANVCIGHYAGYAALGSGNVLIGPATNENTSDATYRPPNPGGDRQLVIGSGTEAWIEGNSDFKVTIPNEFAVTGDCTITGDLTVNGTTTSVNSNVMTVDDKEIELASVVNVVVQATAVNGNSTITGITPTTGLIPGMAVNSQTGGIDFGTDCIIVSITGNSAVLSNSVTGSGSVTFEAIGPSDTAANGGGLRLKGTTDKTITYDDSRADKYWTFSENLEVAFGKKFVIGNQLALSTTSIGSTVVNSSLTSVGTLVNLTVDGFLTIGGVVTEKVFNNYATTLTPASNVLTINVAGANNICGSPATQAINEWAFTGVSLSNGQSKTITLILDANTAATYGDDCTVDGNSVTNGVQWSGGSPPIATSNTDILTFIIMKDNAGITKVFGQGNTDFS</sequence>
<gene>
    <name evidence="1" type="ORF">S-MbCM7_178</name>
</gene>
<dbReference type="GeneID" id="18504754"/>
<dbReference type="OrthoDB" id="2776at10239"/>
<reference evidence="1 2" key="1">
    <citation type="journal article" date="2014" name="Nature">
        <title>Viral tagging reveals discrete populations in Synechococcus viral genome sequence space.</title>
        <authorList>
            <person name="Deng L."/>
            <person name="Ignacio Espinoza J.C."/>
            <person name="Gregory A.C."/>
            <person name="Poulos B.T."/>
            <person name="Weitz J.S."/>
            <person name="Hugenholtz P."/>
            <person name="Sullivan M.B."/>
        </authorList>
    </citation>
    <scope>NUCLEOTIDE SEQUENCE [LARGE SCALE GENOMIC DNA]</scope>
</reference>
<proteinExistence type="predicted"/>
<organism evidence="1 2">
    <name type="scientific">Synechococcus phage ACG-2014h</name>
    <dbReference type="NCBI Taxonomy" id="1340810"/>
    <lineage>
        <taxon>Viruses</taxon>
        <taxon>Duplodnaviria</taxon>
        <taxon>Heunggongvirae</taxon>
        <taxon>Uroviricota</taxon>
        <taxon>Caudoviricetes</taxon>
        <taxon>Pantevenvirales</taxon>
        <taxon>Kyanoviridae</taxon>
        <taxon>Sedonavirus</taxon>
        <taxon>Sedonavirus tusconh</taxon>
    </lineage>
</organism>
<dbReference type="EMBL" id="KF156338">
    <property type="protein sequence ID" value="AHB80592.1"/>
    <property type="molecule type" value="Genomic_DNA"/>
</dbReference>
<dbReference type="RefSeq" id="YP_009008312.1">
    <property type="nucleotide sequence ID" value="NC_023587.1"/>
</dbReference>
<dbReference type="Proteomes" id="UP000018808">
    <property type="component" value="Segment"/>
</dbReference>
<protein>
    <submittedName>
        <fullName evidence="1">Tail fiber-like protein</fullName>
    </submittedName>
</protein>
<accession>V5UST8</accession>
<name>V5UST8_9CAUD</name>
<keyword evidence="2" id="KW-1185">Reference proteome</keyword>
<evidence type="ECO:0000313" key="2">
    <source>
        <dbReference type="Proteomes" id="UP000018808"/>
    </source>
</evidence>
<dbReference type="KEGG" id="vg:18504754"/>